<organism evidence="5 8">
    <name type="scientific">Medicago truncatula</name>
    <name type="common">Barrel medic</name>
    <name type="synonym">Medicago tribuloides</name>
    <dbReference type="NCBI Taxonomy" id="3880"/>
    <lineage>
        <taxon>Eukaryota</taxon>
        <taxon>Viridiplantae</taxon>
        <taxon>Streptophyta</taxon>
        <taxon>Embryophyta</taxon>
        <taxon>Tracheophyta</taxon>
        <taxon>Spermatophyta</taxon>
        <taxon>Magnoliopsida</taxon>
        <taxon>eudicotyledons</taxon>
        <taxon>Gunneridae</taxon>
        <taxon>Pentapetalae</taxon>
        <taxon>rosids</taxon>
        <taxon>fabids</taxon>
        <taxon>Fabales</taxon>
        <taxon>Fabaceae</taxon>
        <taxon>Papilionoideae</taxon>
        <taxon>50 kb inversion clade</taxon>
        <taxon>NPAAA clade</taxon>
        <taxon>Hologalegina</taxon>
        <taxon>IRL clade</taxon>
        <taxon>Trifolieae</taxon>
        <taxon>Medicago</taxon>
    </lineage>
</organism>
<keyword evidence="2" id="KW-0342">GTP-binding</keyword>
<dbReference type="OrthoDB" id="1436392at2759"/>
<dbReference type="Gene3D" id="2.40.30.10">
    <property type="entry name" value="Translation factors"/>
    <property type="match status" value="1"/>
</dbReference>
<dbReference type="STRING" id="3880.A0A072U4I7"/>
<evidence type="ECO:0000256" key="3">
    <source>
        <dbReference type="SAM" id="Phobius"/>
    </source>
</evidence>
<accession>A0A072U4I7</accession>
<keyword evidence="3" id="KW-0812">Transmembrane</keyword>
<evidence type="ECO:0000313" key="6">
    <source>
        <dbReference type="EMBL" id="RHN48542.1"/>
    </source>
</evidence>
<keyword evidence="1" id="KW-0547">Nucleotide-binding</keyword>
<dbReference type="GO" id="GO:0005525">
    <property type="term" value="F:GTP binding"/>
    <property type="evidence" value="ECO:0007669"/>
    <property type="project" value="UniProtKB-KW"/>
</dbReference>
<dbReference type="PROSITE" id="PS51722">
    <property type="entry name" value="G_TR_2"/>
    <property type="match status" value="1"/>
</dbReference>
<keyword evidence="5" id="KW-0396">Initiation factor</keyword>
<dbReference type="GO" id="GO:0003924">
    <property type="term" value="F:GTPase activity"/>
    <property type="evidence" value="ECO:0007669"/>
    <property type="project" value="InterPro"/>
</dbReference>
<dbReference type="AlphaFoldDB" id="A0A072U4I7"/>
<dbReference type="Gene3D" id="3.40.50.300">
    <property type="entry name" value="P-loop containing nucleotide triphosphate hydrolases"/>
    <property type="match status" value="1"/>
</dbReference>
<evidence type="ECO:0000256" key="1">
    <source>
        <dbReference type="ARBA" id="ARBA00022741"/>
    </source>
</evidence>
<dbReference type="PANTHER" id="PTHR43381:SF4">
    <property type="entry name" value="EUKARYOTIC TRANSLATION INITIATION FACTOR 5B"/>
    <property type="match status" value="1"/>
</dbReference>
<dbReference type="HOGENOM" id="CLU_002656_3_3_1"/>
<dbReference type="Pfam" id="PF00009">
    <property type="entry name" value="GTP_EFTU"/>
    <property type="match status" value="1"/>
</dbReference>
<keyword evidence="5" id="KW-0648">Protein biosynthesis</keyword>
<proteinExistence type="predicted"/>
<keyword evidence="3" id="KW-0472">Membrane</keyword>
<dbReference type="EMBL" id="CM001223">
    <property type="protein sequence ID" value="KEH24048.1"/>
    <property type="molecule type" value="Genomic_DNA"/>
</dbReference>
<reference evidence="5 8" key="2">
    <citation type="journal article" date="2014" name="BMC Genomics">
        <title>An improved genome release (version Mt4.0) for the model legume Medicago truncatula.</title>
        <authorList>
            <person name="Tang H."/>
            <person name="Krishnakumar V."/>
            <person name="Bidwell S."/>
            <person name="Rosen B."/>
            <person name="Chan A."/>
            <person name="Zhou S."/>
            <person name="Gentzbittel L."/>
            <person name="Childs K.L."/>
            <person name="Yandell M."/>
            <person name="Gundlach H."/>
            <person name="Mayer K.F."/>
            <person name="Schwartz D.C."/>
            <person name="Town C.D."/>
        </authorList>
    </citation>
    <scope>GENOME REANNOTATION</scope>
    <source>
        <strain evidence="5">A17</strain>
        <strain evidence="7 8">cv. Jemalong A17</strain>
    </source>
</reference>
<dbReference type="Proteomes" id="UP000002051">
    <property type="component" value="Unassembled WGS sequence"/>
</dbReference>
<dbReference type="InterPro" id="IPR000795">
    <property type="entry name" value="T_Tr_GTP-bd_dom"/>
</dbReference>
<keyword evidence="8" id="KW-1185">Reference proteome</keyword>
<sequence length="397" mass="44540">MENPSLLGEGEGYVSDVDEAIENISVPKKVEKKHLRSPICLMIGHELSGKTALLDCIRGTKSDNNDFQHYRATYVPAKNIRERTRKLKSYEKIKVPGLLFIDTPGFISIPSLKYRGLALCDIAILVVDINIGLRPQTIETLNLLNMCKTKFIVVLNQVDRIYGWKTCRNASFPNAYMKQSRDAEIGFCSMLNRTIWQFRQHGIVTKICYQNKEMRETVSIVPTSAISGEGISDMLLQLVMWTQKTMVEKLTYREELQCIILDVNDFEDCGTTLNVVLVNGVLHEGDQIAVCGRQGTTIVTSIQALLKTPPLMELGAKGDYIHCKKVKGAKAIKIIAQGLQDAVVGSNVYMAKPDEDFKEGELVKGETMRIIGLQNYIIFLGLIAVVMLLLPWLYLMC</sequence>
<reference evidence="6" key="4">
    <citation type="journal article" date="2018" name="Nat. Plants">
        <title>Whole-genome landscape of Medicago truncatula symbiotic genes.</title>
        <authorList>
            <person name="Pecrix Y."/>
            <person name="Gamas P."/>
            <person name="Carrere S."/>
        </authorList>
    </citation>
    <scope>NUCLEOTIDE SEQUENCE</scope>
    <source>
        <tissue evidence="6">Leaves</tissue>
    </source>
</reference>
<feature type="domain" description="Tr-type G" evidence="4">
    <location>
        <begin position="35"/>
        <end position="247"/>
    </location>
</feature>
<evidence type="ECO:0000256" key="2">
    <source>
        <dbReference type="ARBA" id="ARBA00023134"/>
    </source>
</evidence>
<dbReference type="Gramene" id="rna43272">
    <property type="protein sequence ID" value="RHN48542.1"/>
    <property type="gene ID" value="gene43272"/>
</dbReference>
<gene>
    <name evidence="7" type="primary">25499339</name>
    <name evidence="5" type="ordered locus">MTR_7g102950</name>
    <name evidence="6" type="ORF">MtrunA17_Chr7g0264901</name>
</gene>
<evidence type="ECO:0000313" key="8">
    <source>
        <dbReference type="Proteomes" id="UP000002051"/>
    </source>
</evidence>
<dbReference type="SUPFAM" id="SSF52540">
    <property type="entry name" value="P-loop containing nucleoside triphosphate hydrolases"/>
    <property type="match status" value="1"/>
</dbReference>
<name>A0A072U4I7_MEDTR</name>
<evidence type="ECO:0000313" key="7">
    <source>
        <dbReference type="EnsemblPlants" id="KEH24048"/>
    </source>
</evidence>
<reference evidence="5 8" key="1">
    <citation type="journal article" date="2011" name="Nature">
        <title>The Medicago genome provides insight into the evolution of rhizobial symbioses.</title>
        <authorList>
            <person name="Young N.D."/>
            <person name="Debelle F."/>
            <person name="Oldroyd G.E."/>
            <person name="Geurts R."/>
            <person name="Cannon S.B."/>
            <person name="Udvardi M.K."/>
            <person name="Benedito V.A."/>
            <person name="Mayer K.F."/>
            <person name="Gouzy J."/>
            <person name="Schoof H."/>
            <person name="Van de Peer Y."/>
            <person name="Proost S."/>
            <person name="Cook D.R."/>
            <person name="Meyers B.C."/>
            <person name="Spannagl M."/>
            <person name="Cheung F."/>
            <person name="De Mita S."/>
            <person name="Krishnakumar V."/>
            <person name="Gundlach H."/>
            <person name="Zhou S."/>
            <person name="Mudge J."/>
            <person name="Bharti A.K."/>
            <person name="Murray J.D."/>
            <person name="Naoumkina M.A."/>
            <person name="Rosen B."/>
            <person name="Silverstein K.A."/>
            <person name="Tang H."/>
            <person name="Rombauts S."/>
            <person name="Zhao P.X."/>
            <person name="Zhou P."/>
            <person name="Barbe V."/>
            <person name="Bardou P."/>
            <person name="Bechner M."/>
            <person name="Bellec A."/>
            <person name="Berger A."/>
            <person name="Berges H."/>
            <person name="Bidwell S."/>
            <person name="Bisseling T."/>
            <person name="Choisne N."/>
            <person name="Couloux A."/>
            <person name="Denny R."/>
            <person name="Deshpande S."/>
            <person name="Dai X."/>
            <person name="Doyle J.J."/>
            <person name="Dudez A.M."/>
            <person name="Farmer A.D."/>
            <person name="Fouteau S."/>
            <person name="Franken C."/>
            <person name="Gibelin C."/>
            <person name="Gish J."/>
            <person name="Goldstein S."/>
            <person name="Gonzalez A.J."/>
            <person name="Green P.J."/>
            <person name="Hallab A."/>
            <person name="Hartog M."/>
            <person name="Hua A."/>
            <person name="Humphray S.J."/>
            <person name="Jeong D.H."/>
            <person name="Jing Y."/>
            <person name="Jocker A."/>
            <person name="Kenton S.M."/>
            <person name="Kim D.J."/>
            <person name="Klee K."/>
            <person name="Lai H."/>
            <person name="Lang C."/>
            <person name="Lin S."/>
            <person name="Macmil S.L."/>
            <person name="Magdelenat G."/>
            <person name="Matthews L."/>
            <person name="McCorrison J."/>
            <person name="Monaghan E.L."/>
            <person name="Mun J.H."/>
            <person name="Najar F.Z."/>
            <person name="Nicholson C."/>
            <person name="Noirot C."/>
            <person name="O'Bleness M."/>
            <person name="Paule C.R."/>
            <person name="Poulain J."/>
            <person name="Prion F."/>
            <person name="Qin B."/>
            <person name="Qu C."/>
            <person name="Retzel E.F."/>
            <person name="Riddle C."/>
            <person name="Sallet E."/>
            <person name="Samain S."/>
            <person name="Samson N."/>
            <person name="Sanders I."/>
            <person name="Saurat O."/>
            <person name="Scarpelli C."/>
            <person name="Schiex T."/>
            <person name="Segurens B."/>
            <person name="Severin A.J."/>
            <person name="Sherrier D.J."/>
            <person name="Shi R."/>
            <person name="Sims S."/>
            <person name="Singer S.R."/>
            <person name="Sinharoy S."/>
            <person name="Sterck L."/>
            <person name="Viollet A."/>
            <person name="Wang B.B."/>
            <person name="Wang K."/>
            <person name="Wang M."/>
            <person name="Wang X."/>
            <person name="Warfsmann J."/>
            <person name="Weissenbach J."/>
            <person name="White D.D."/>
            <person name="White J.D."/>
            <person name="Wiley G.B."/>
            <person name="Wincker P."/>
            <person name="Xing Y."/>
            <person name="Yang L."/>
            <person name="Yao Z."/>
            <person name="Ying F."/>
            <person name="Zhai J."/>
            <person name="Zhou L."/>
            <person name="Zuber A."/>
            <person name="Denarie J."/>
            <person name="Dixon R.A."/>
            <person name="May G.D."/>
            <person name="Schwartz D.C."/>
            <person name="Rogers J."/>
            <person name="Quetier F."/>
            <person name="Town C.D."/>
            <person name="Roe B.A."/>
        </authorList>
    </citation>
    <scope>NUCLEOTIDE SEQUENCE [LARGE SCALE GENOMIC DNA]</scope>
    <source>
        <strain evidence="5">A17</strain>
        <strain evidence="7 8">cv. Jemalong A17</strain>
    </source>
</reference>
<dbReference type="Proteomes" id="UP000265566">
    <property type="component" value="Chromosome 7"/>
</dbReference>
<reference evidence="7" key="3">
    <citation type="submission" date="2015-04" db="UniProtKB">
        <authorList>
            <consortium name="EnsemblPlants"/>
        </authorList>
    </citation>
    <scope>IDENTIFICATION</scope>
    <source>
        <strain evidence="7">cv. Jemalong A17</strain>
    </source>
</reference>
<dbReference type="GO" id="GO:0003743">
    <property type="term" value="F:translation initiation factor activity"/>
    <property type="evidence" value="ECO:0007669"/>
    <property type="project" value="UniProtKB-KW"/>
</dbReference>
<dbReference type="EMBL" id="PSQE01000007">
    <property type="protein sequence ID" value="RHN48542.1"/>
    <property type="molecule type" value="Genomic_DNA"/>
</dbReference>
<keyword evidence="6" id="KW-0378">Hydrolase</keyword>
<feature type="transmembrane region" description="Helical" evidence="3">
    <location>
        <begin position="376"/>
        <end position="395"/>
    </location>
</feature>
<protein>
    <submittedName>
        <fullName evidence="5">Translation initiation factor</fullName>
    </submittedName>
</protein>
<dbReference type="InterPro" id="IPR027417">
    <property type="entry name" value="P-loop_NTPase"/>
</dbReference>
<dbReference type="ExpressionAtlas" id="A0A072U4I7">
    <property type="expression patterns" value="differential"/>
</dbReference>
<evidence type="ECO:0000259" key="4">
    <source>
        <dbReference type="PROSITE" id="PS51722"/>
    </source>
</evidence>
<dbReference type="PANTHER" id="PTHR43381">
    <property type="entry name" value="TRANSLATION INITIATION FACTOR IF-2-RELATED"/>
    <property type="match status" value="1"/>
</dbReference>
<dbReference type="KEGG" id="mtr:25499339"/>
<evidence type="ECO:0000313" key="5">
    <source>
        <dbReference type="EMBL" id="KEH24048.1"/>
    </source>
</evidence>
<keyword evidence="3" id="KW-1133">Transmembrane helix</keyword>
<dbReference type="InterPro" id="IPR015760">
    <property type="entry name" value="TIF_IF2"/>
</dbReference>
<dbReference type="EnsemblPlants" id="KEH24048">
    <property type="protein sequence ID" value="KEH24048"/>
    <property type="gene ID" value="MTR_7g102950"/>
</dbReference>